<protein>
    <submittedName>
        <fullName evidence="1">Uncharacterized protein</fullName>
    </submittedName>
</protein>
<dbReference type="GeneID" id="77946280"/>
<name>A0A879R3Z6_9CAUD</name>
<dbReference type="KEGG" id="vg:77946280"/>
<dbReference type="RefSeq" id="YP_010670085.1">
    <property type="nucleotide sequence ID" value="NC_070963.1"/>
</dbReference>
<organism evidence="1 2">
    <name type="scientific">Synechococcus phage S-SRM01</name>
    <dbReference type="NCBI Taxonomy" id="2781608"/>
    <lineage>
        <taxon>Viruses</taxon>
        <taxon>Duplodnaviria</taxon>
        <taxon>Heunggongvirae</taxon>
        <taxon>Uroviricota</taxon>
        <taxon>Caudoviricetes</taxon>
        <taxon>Pantevenvirales</taxon>
        <taxon>Kyanoviridae</taxon>
        <taxon>Serangoonvirus</taxon>
        <taxon>Serangoonvirus essarone</taxon>
    </lineage>
</organism>
<accession>A0A879R3Z6</accession>
<evidence type="ECO:0000313" key="2">
    <source>
        <dbReference type="Proteomes" id="UP000664915"/>
    </source>
</evidence>
<sequence>MKIVITDNPQDDNYIWKLYTGPDGIDDYDGVCSSLGECFEEIIKTEYWNGRSYYG</sequence>
<dbReference type="Proteomes" id="UP000664915">
    <property type="component" value="Segment"/>
</dbReference>
<keyword evidence="2" id="KW-1185">Reference proteome</keyword>
<dbReference type="EMBL" id="MW015081">
    <property type="protein sequence ID" value="QPX48075.1"/>
    <property type="molecule type" value="Genomic_DNA"/>
</dbReference>
<proteinExistence type="predicted"/>
<reference evidence="1" key="1">
    <citation type="submission" date="2020-09" db="EMBL/GenBank/DDBJ databases">
        <authorList>
            <person name="Zhang D."/>
            <person name="Hatherill J.R."/>
            <person name="Ramirez J.F."/>
            <person name="Edinger B."/>
            <person name="Balarin R."/>
            <person name="Sullivan A."/>
            <person name="Humpal K.M."/>
            <person name="Guseva A."/>
            <person name="Butela K.A."/>
            <person name="Garlena R.A."/>
            <person name="Russell D.A."/>
            <person name="Pope W.H."/>
            <person name="Jacobs-Sera D."/>
            <person name="Hatfull G.F."/>
        </authorList>
    </citation>
    <scope>NUCLEOTIDE SEQUENCE</scope>
</reference>
<evidence type="ECO:0000313" key="1">
    <source>
        <dbReference type="EMBL" id="QPX48075.1"/>
    </source>
</evidence>